<evidence type="ECO:0000256" key="1">
    <source>
        <dbReference type="SAM" id="SignalP"/>
    </source>
</evidence>
<dbReference type="RefSeq" id="WP_379710255.1">
    <property type="nucleotide sequence ID" value="NZ_JBHTBS010000002.1"/>
</dbReference>
<dbReference type="Proteomes" id="UP001596472">
    <property type="component" value="Unassembled WGS sequence"/>
</dbReference>
<evidence type="ECO:0000313" key="3">
    <source>
        <dbReference type="EMBL" id="MFC7336700.1"/>
    </source>
</evidence>
<dbReference type="Gene3D" id="3.40.50.12140">
    <property type="entry name" value="Domain of unknown function DUF4159"/>
    <property type="match status" value="1"/>
</dbReference>
<keyword evidence="1" id="KW-0732">Signal</keyword>
<dbReference type="InterPro" id="IPR025297">
    <property type="entry name" value="DUF4159"/>
</dbReference>
<evidence type="ECO:0000313" key="4">
    <source>
        <dbReference type="Proteomes" id="UP001596472"/>
    </source>
</evidence>
<gene>
    <name evidence="3" type="ORF">ACFQY0_05895</name>
</gene>
<evidence type="ECO:0000259" key="2">
    <source>
        <dbReference type="Pfam" id="PF13709"/>
    </source>
</evidence>
<sequence length="285" mass="33154">MKLRAYAIALVALLATGFALAQFGGGRRDHYNDFDGVPSRNGVPDWEVKPHMPDDLFTFVRIRYSSGGGGRRRGGGWRTDYPDSDLNFSYRLQELSSIEVDPDGKILDLTDPELFDYPFIYMIEPGAIWLSDEERVALRRYLENGGFLMVDDFWGDQEWEGFMSEFRQVFPDRDLDRELQELPLEHPIFHCVFDLKEKPQVPAINNAIRGRDQGITWEQYKTGARDVSYKALFDDQGRMMCIICFNTDLGDGWEREGENEWYFREFSEKKSYPMGINIVFYALTH</sequence>
<proteinExistence type="predicted"/>
<accession>A0ABW2L533</accession>
<protein>
    <submittedName>
        <fullName evidence="3">DUF4159 domain-containing protein</fullName>
    </submittedName>
</protein>
<feature type="domain" description="DUF4159" evidence="2">
    <location>
        <begin position="59"/>
        <end position="283"/>
    </location>
</feature>
<feature type="chain" id="PRO_5045496985" evidence="1">
    <location>
        <begin position="22"/>
        <end position="285"/>
    </location>
</feature>
<feature type="signal peptide" evidence="1">
    <location>
        <begin position="1"/>
        <end position="21"/>
    </location>
</feature>
<name>A0ABW2L533_9BACT</name>
<reference evidence="4" key="1">
    <citation type="journal article" date="2019" name="Int. J. Syst. Evol. Microbiol.">
        <title>The Global Catalogue of Microorganisms (GCM) 10K type strain sequencing project: providing services to taxonomists for standard genome sequencing and annotation.</title>
        <authorList>
            <consortium name="The Broad Institute Genomics Platform"/>
            <consortium name="The Broad Institute Genome Sequencing Center for Infectious Disease"/>
            <person name="Wu L."/>
            <person name="Ma J."/>
        </authorList>
    </citation>
    <scope>NUCLEOTIDE SEQUENCE [LARGE SCALE GENOMIC DNA]</scope>
    <source>
        <strain evidence="4">CGMCC 4.1467</strain>
    </source>
</reference>
<comment type="caution">
    <text evidence="3">The sequence shown here is derived from an EMBL/GenBank/DDBJ whole genome shotgun (WGS) entry which is preliminary data.</text>
</comment>
<organism evidence="3 4">
    <name type="scientific">Haloferula chungangensis</name>
    <dbReference type="NCBI Taxonomy" id="1048331"/>
    <lineage>
        <taxon>Bacteria</taxon>
        <taxon>Pseudomonadati</taxon>
        <taxon>Verrucomicrobiota</taxon>
        <taxon>Verrucomicrobiia</taxon>
        <taxon>Verrucomicrobiales</taxon>
        <taxon>Verrucomicrobiaceae</taxon>
        <taxon>Haloferula</taxon>
    </lineage>
</organism>
<dbReference type="Pfam" id="PF13709">
    <property type="entry name" value="DUF4159"/>
    <property type="match status" value="1"/>
</dbReference>
<keyword evidence="4" id="KW-1185">Reference proteome</keyword>
<dbReference type="EMBL" id="JBHTBS010000002">
    <property type="protein sequence ID" value="MFC7336700.1"/>
    <property type="molecule type" value="Genomic_DNA"/>
</dbReference>